<dbReference type="GO" id="GO:0005615">
    <property type="term" value="C:extracellular space"/>
    <property type="evidence" value="ECO:0007669"/>
    <property type="project" value="TreeGrafter"/>
</dbReference>
<accession>A0A3B1D1A6</accession>
<protein>
    <submittedName>
        <fullName evidence="2">PDZ domain</fullName>
    </submittedName>
</protein>
<name>A0A3B1D1A6_9ZZZZ</name>
<dbReference type="GO" id="GO:0008270">
    <property type="term" value="F:zinc ion binding"/>
    <property type="evidence" value="ECO:0007669"/>
    <property type="project" value="InterPro"/>
</dbReference>
<dbReference type="GO" id="GO:0042277">
    <property type="term" value="F:peptide binding"/>
    <property type="evidence" value="ECO:0007669"/>
    <property type="project" value="TreeGrafter"/>
</dbReference>
<reference evidence="2" key="1">
    <citation type="submission" date="2018-06" db="EMBL/GenBank/DDBJ databases">
        <authorList>
            <person name="Zhirakovskaya E."/>
        </authorList>
    </citation>
    <scope>NUCLEOTIDE SEQUENCE</scope>
</reference>
<dbReference type="InterPro" id="IPR014782">
    <property type="entry name" value="Peptidase_M1_dom"/>
</dbReference>
<dbReference type="Pfam" id="PF01433">
    <property type="entry name" value="Peptidase_M1"/>
    <property type="match status" value="1"/>
</dbReference>
<feature type="domain" description="Peptidase M1 membrane alanine aminopeptidase" evidence="1">
    <location>
        <begin position="304"/>
        <end position="442"/>
    </location>
</feature>
<dbReference type="SUPFAM" id="SSF55486">
    <property type="entry name" value="Metalloproteases ('zincins'), catalytic domain"/>
    <property type="match status" value="1"/>
</dbReference>
<sequence length="729" mass="83055">MDKRELLKFFQWTAFFALGSLFFWPGISLALEGPVHHKIWVKLDPDQKSAQIKDILTVHLIEENDFVLKFYLHGDFWLGAIKIPDNTDFIIEIARAQATEGKIPLTEIAIRKITDLPWPEFLIIEFEYGGKVFNPQNPENAPSADPGIFLSGASYFYPQTLADSGPADLMTFQLTVDHPDDWKVVSQGRKMVETKKGNRVIWEAVNPMEEIFLIANRFHKFQSLHNGVDLYAYLLKPEPELANKYFRATKKYIDFYEKLIGPYPYPKFALIENSLQTGYGMASFTFLGSKIIRFPFILNTSYPHEILHNWWGNSVYIDPENGNWAEGLTAYLSDHLLLDLQGKGNQYRLQQLIKNLNYVNESNDFPLINFKWRTDMPSQAIGYGKMLMMLHMLRLQVGDASFLKALREFYRDRRFRFAGLDDLRISFESASGKDLSNFFAHWTYRKGGPELKLTLATHTLAGSSGHELRIKVQQAQSGPAFPIKLPVAIWTQGNATPEIQMLDMTEKTLTASFSLQGEPGRVLIDPYTEIFRKLDRKEVPPAIGQTYGSALPSRIMPTEGDFPDVLMGYHEFAQSLVKDSSVMTPLLNDDKSGLVPNGSLWIFGRTNAYARRLKPQLENYGVKLKENEVVIDGKSFPWKDHSFVFTLQRPGEQEGSATWVIASSGESIPGLIRKLPHYGKYGVLVFKGKEPENTFKGSWPFQPSGLMKTFHPGKYTLPPQRPLVDYSPD</sequence>
<dbReference type="InterPro" id="IPR027268">
    <property type="entry name" value="Peptidase_M4/M1_CTD_sf"/>
</dbReference>
<organism evidence="2">
    <name type="scientific">hydrothermal vent metagenome</name>
    <dbReference type="NCBI Taxonomy" id="652676"/>
    <lineage>
        <taxon>unclassified sequences</taxon>
        <taxon>metagenomes</taxon>
        <taxon>ecological metagenomes</taxon>
    </lineage>
</organism>
<dbReference type="GO" id="GO:0043171">
    <property type="term" value="P:peptide catabolic process"/>
    <property type="evidence" value="ECO:0007669"/>
    <property type="project" value="TreeGrafter"/>
</dbReference>
<dbReference type="GO" id="GO:0070006">
    <property type="term" value="F:metalloaminopeptidase activity"/>
    <property type="evidence" value="ECO:0007669"/>
    <property type="project" value="TreeGrafter"/>
</dbReference>
<evidence type="ECO:0000259" key="1">
    <source>
        <dbReference type="Pfam" id="PF01433"/>
    </source>
</evidence>
<proteinExistence type="predicted"/>
<dbReference type="GO" id="GO:0005737">
    <property type="term" value="C:cytoplasm"/>
    <property type="evidence" value="ECO:0007669"/>
    <property type="project" value="TreeGrafter"/>
</dbReference>
<dbReference type="PANTHER" id="PTHR11533:SF174">
    <property type="entry name" value="PUROMYCIN-SENSITIVE AMINOPEPTIDASE-RELATED"/>
    <property type="match status" value="1"/>
</dbReference>
<gene>
    <name evidence="2" type="ORF">MNBD_NITROSPINAE05-540</name>
</gene>
<dbReference type="EMBL" id="UOGG01000092">
    <property type="protein sequence ID" value="VAX29768.1"/>
    <property type="molecule type" value="Genomic_DNA"/>
</dbReference>
<dbReference type="AlphaFoldDB" id="A0A3B1D1A6"/>
<dbReference type="Gene3D" id="1.10.390.10">
    <property type="entry name" value="Neutral Protease Domain 2"/>
    <property type="match status" value="1"/>
</dbReference>
<evidence type="ECO:0000313" key="2">
    <source>
        <dbReference type="EMBL" id="VAX29768.1"/>
    </source>
</evidence>
<dbReference type="GO" id="GO:0016020">
    <property type="term" value="C:membrane"/>
    <property type="evidence" value="ECO:0007669"/>
    <property type="project" value="TreeGrafter"/>
</dbReference>
<dbReference type="PANTHER" id="PTHR11533">
    <property type="entry name" value="PROTEASE M1 ZINC METALLOPROTEASE"/>
    <property type="match status" value="1"/>
</dbReference>
<dbReference type="InterPro" id="IPR050344">
    <property type="entry name" value="Peptidase_M1_aminopeptidases"/>
</dbReference>